<dbReference type="AlphaFoldDB" id="A0A2P2N9E2"/>
<organism evidence="1">
    <name type="scientific">Rhizophora mucronata</name>
    <name type="common">Asiatic mangrove</name>
    <dbReference type="NCBI Taxonomy" id="61149"/>
    <lineage>
        <taxon>Eukaryota</taxon>
        <taxon>Viridiplantae</taxon>
        <taxon>Streptophyta</taxon>
        <taxon>Embryophyta</taxon>
        <taxon>Tracheophyta</taxon>
        <taxon>Spermatophyta</taxon>
        <taxon>Magnoliopsida</taxon>
        <taxon>eudicotyledons</taxon>
        <taxon>Gunneridae</taxon>
        <taxon>Pentapetalae</taxon>
        <taxon>rosids</taxon>
        <taxon>fabids</taxon>
        <taxon>Malpighiales</taxon>
        <taxon>Rhizophoraceae</taxon>
        <taxon>Rhizophora</taxon>
    </lineage>
</organism>
<sequence length="28" mass="3237">MIIVTKANLITSFLRLDLHESVDRQPLL</sequence>
<proteinExistence type="predicted"/>
<accession>A0A2P2N9E2</accession>
<dbReference type="EMBL" id="GGEC01058604">
    <property type="protein sequence ID" value="MBX39088.1"/>
    <property type="molecule type" value="Transcribed_RNA"/>
</dbReference>
<name>A0A2P2N9E2_RHIMU</name>
<reference evidence="1" key="1">
    <citation type="submission" date="2018-02" db="EMBL/GenBank/DDBJ databases">
        <title>Rhizophora mucronata_Transcriptome.</title>
        <authorList>
            <person name="Meera S.P."/>
            <person name="Sreeshan A."/>
            <person name="Augustine A."/>
        </authorList>
    </citation>
    <scope>NUCLEOTIDE SEQUENCE</scope>
    <source>
        <tissue evidence="1">Leaf</tissue>
    </source>
</reference>
<protein>
    <submittedName>
        <fullName evidence="1">Uncharacterized protein</fullName>
    </submittedName>
</protein>
<evidence type="ECO:0000313" key="1">
    <source>
        <dbReference type="EMBL" id="MBX39088.1"/>
    </source>
</evidence>